<organism evidence="1 3">
    <name type="scientific">Marinomonas primoryensis</name>
    <dbReference type="NCBI Taxonomy" id="178399"/>
    <lineage>
        <taxon>Bacteria</taxon>
        <taxon>Pseudomonadati</taxon>
        <taxon>Pseudomonadota</taxon>
        <taxon>Gammaproteobacteria</taxon>
        <taxon>Oceanospirillales</taxon>
        <taxon>Oceanospirillaceae</taxon>
        <taxon>Marinomonas</taxon>
    </lineage>
</organism>
<evidence type="ECO:0000313" key="1">
    <source>
        <dbReference type="EMBL" id="AWY02230.1"/>
    </source>
</evidence>
<dbReference type="Proteomes" id="UP000249898">
    <property type="component" value="Chromosome"/>
</dbReference>
<dbReference type="AlphaFoldDB" id="A0A2Z4PXY4"/>
<proteinExistence type="predicted"/>
<dbReference type="InterPro" id="IPR024400">
    <property type="entry name" value="DUF2635"/>
</dbReference>
<evidence type="ECO:0000313" key="2">
    <source>
        <dbReference type="EMBL" id="AWY02238.1"/>
    </source>
</evidence>
<gene>
    <name evidence="1" type="ORF">A8139_00090</name>
    <name evidence="2" type="ORF">A8139_00715</name>
</gene>
<accession>A0A2Z4PXY4</accession>
<sequence>MITIKPAKEGVNVPKPDGKHLAAEGETVKRSAFWVRRLSDKDVEIVKPIAAAKAATKKGE</sequence>
<dbReference type="EMBL" id="CP016181">
    <property type="protein sequence ID" value="AWY02238.1"/>
    <property type="molecule type" value="Genomic_DNA"/>
</dbReference>
<reference evidence="1 3" key="1">
    <citation type="submission" date="2016-06" db="EMBL/GenBank/DDBJ databases">
        <title>The sequenced genome of the ice-adhering bacterium Marinomonas primoryensis, from Antarctica.</title>
        <authorList>
            <person name="Graham L."/>
            <person name="Vance T.D.R."/>
            <person name="Davies P.L."/>
        </authorList>
    </citation>
    <scope>NUCLEOTIDE SEQUENCE [LARGE SCALE GENOMIC DNA]</scope>
    <source>
        <strain evidence="1 3">AceL</strain>
    </source>
</reference>
<dbReference type="EMBL" id="CP016181">
    <property type="protein sequence ID" value="AWY02230.1"/>
    <property type="molecule type" value="Genomic_DNA"/>
</dbReference>
<name>A0A2Z4PXY4_9GAMM</name>
<evidence type="ECO:0000313" key="3">
    <source>
        <dbReference type="Proteomes" id="UP000249898"/>
    </source>
</evidence>
<protein>
    <submittedName>
        <fullName evidence="1">DUF2635 domain-containing protein</fullName>
    </submittedName>
</protein>
<dbReference type="Pfam" id="PF10948">
    <property type="entry name" value="DUF2635"/>
    <property type="match status" value="1"/>
</dbReference>